<organism evidence="9 10">
    <name type="scientific">Natronocella acetinitrilica</name>
    <dbReference type="NCBI Taxonomy" id="414046"/>
    <lineage>
        <taxon>Bacteria</taxon>
        <taxon>Pseudomonadati</taxon>
        <taxon>Pseudomonadota</taxon>
        <taxon>Gammaproteobacteria</taxon>
        <taxon>Chromatiales</taxon>
        <taxon>Ectothiorhodospiraceae</taxon>
        <taxon>Natronocella</taxon>
    </lineage>
</organism>
<evidence type="ECO:0000313" key="9">
    <source>
        <dbReference type="EMBL" id="MCP1676280.1"/>
    </source>
</evidence>
<name>A0AAE3KBZ3_9GAMM</name>
<dbReference type="PANTHER" id="PTHR30558">
    <property type="entry name" value="EXBD MEMBRANE COMPONENT OF PMF-DRIVEN MACROMOLECULE IMPORT SYSTEM"/>
    <property type="match status" value="1"/>
</dbReference>
<keyword evidence="5 8" id="KW-1133">Transmembrane helix</keyword>
<dbReference type="AlphaFoldDB" id="A0AAE3KBZ3"/>
<comment type="subcellular location">
    <subcellularLocation>
        <location evidence="1">Cell membrane</location>
        <topology evidence="1">Single-pass membrane protein</topology>
    </subcellularLocation>
    <subcellularLocation>
        <location evidence="7">Cell membrane</location>
        <topology evidence="7">Single-pass type II membrane protein</topology>
    </subcellularLocation>
</comment>
<gene>
    <name evidence="9" type="ORF">J2T57_003439</name>
</gene>
<evidence type="ECO:0000256" key="4">
    <source>
        <dbReference type="ARBA" id="ARBA00022692"/>
    </source>
</evidence>
<evidence type="ECO:0000256" key="5">
    <source>
        <dbReference type="ARBA" id="ARBA00022989"/>
    </source>
</evidence>
<keyword evidence="6 8" id="KW-0472">Membrane</keyword>
<sequence>MNLRHRRREDPEITLTPLIDVVFLMLIFFMVSTTFMRQADLELTLPEASREPGEQIVEPIELAINAEGEFFINGRALVNNQVDTVRRGLLQAREDTPDAPLVIRADARTPHQNLVIAMDAASQANISRLSIATVPQEQQ</sequence>
<evidence type="ECO:0000256" key="8">
    <source>
        <dbReference type="SAM" id="Phobius"/>
    </source>
</evidence>
<reference evidence="9" key="1">
    <citation type="submission" date="2022-03" db="EMBL/GenBank/DDBJ databases">
        <title>Genomic Encyclopedia of Type Strains, Phase III (KMG-III): the genomes of soil and plant-associated and newly described type strains.</title>
        <authorList>
            <person name="Whitman W."/>
        </authorList>
    </citation>
    <scope>NUCLEOTIDE SEQUENCE</scope>
    <source>
        <strain evidence="9">ANL 6-2</strain>
    </source>
</reference>
<evidence type="ECO:0000313" key="10">
    <source>
        <dbReference type="Proteomes" id="UP001205843"/>
    </source>
</evidence>
<accession>A0AAE3KBZ3</accession>
<dbReference type="RefSeq" id="WP_253481752.1">
    <property type="nucleotide sequence ID" value="NZ_JALJXV010000008.1"/>
</dbReference>
<dbReference type="Proteomes" id="UP001205843">
    <property type="component" value="Unassembled WGS sequence"/>
</dbReference>
<evidence type="ECO:0000256" key="6">
    <source>
        <dbReference type="ARBA" id="ARBA00023136"/>
    </source>
</evidence>
<evidence type="ECO:0000256" key="7">
    <source>
        <dbReference type="RuleBase" id="RU003879"/>
    </source>
</evidence>
<protein>
    <submittedName>
        <fullName evidence="9">Biopolymer transport protein ExbD</fullName>
    </submittedName>
</protein>
<keyword evidence="7" id="KW-0813">Transport</keyword>
<dbReference type="Pfam" id="PF02472">
    <property type="entry name" value="ExbD"/>
    <property type="match status" value="1"/>
</dbReference>
<dbReference type="GO" id="GO:0022857">
    <property type="term" value="F:transmembrane transporter activity"/>
    <property type="evidence" value="ECO:0007669"/>
    <property type="project" value="InterPro"/>
</dbReference>
<keyword evidence="10" id="KW-1185">Reference proteome</keyword>
<dbReference type="EMBL" id="JALJXV010000008">
    <property type="protein sequence ID" value="MCP1676280.1"/>
    <property type="molecule type" value="Genomic_DNA"/>
</dbReference>
<keyword evidence="7" id="KW-0653">Protein transport</keyword>
<evidence type="ECO:0000256" key="3">
    <source>
        <dbReference type="ARBA" id="ARBA00022475"/>
    </source>
</evidence>
<evidence type="ECO:0000256" key="2">
    <source>
        <dbReference type="ARBA" id="ARBA00005811"/>
    </source>
</evidence>
<keyword evidence="3" id="KW-1003">Cell membrane</keyword>
<evidence type="ECO:0000256" key="1">
    <source>
        <dbReference type="ARBA" id="ARBA00004162"/>
    </source>
</evidence>
<keyword evidence="4 7" id="KW-0812">Transmembrane</keyword>
<comment type="similarity">
    <text evidence="2 7">Belongs to the ExbD/TolR family.</text>
</comment>
<feature type="transmembrane region" description="Helical" evidence="8">
    <location>
        <begin position="12"/>
        <end position="31"/>
    </location>
</feature>
<comment type="caution">
    <text evidence="9">The sequence shown here is derived from an EMBL/GenBank/DDBJ whole genome shotgun (WGS) entry which is preliminary data.</text>
</comment>
<dbReference type="GO" id="GO:0015031">
    <property type="term" value="P:protein transport"/>
    <property type="evidence" value="ECO:0007669"/>
    <property type="project" value="UniProtKB-KW"/>
</dbReference>
<dbReference type="Gene3D" id="3.30.420.270">
    <property type="match status" value="1"/>
</dbReference>
<dbReference type="PANTHER" id="PTHR30558:SF3">
    <property type="entry name" value="BIOPOLYMER TRANSPORT PROTEIN EXBD-RELATED"/>
    <property type="match status" value="1"/>
</dbReference>
<dbReference type="GO" id="GO:0005886">
    <property type="term" value="C:plasma membrane"/>
    <property type="evidence" value="ECO:0007669"/>
    <property type="project" value="UniProtKB-SubCell"/>
</dbReference>
<proteinExistence type="inferred from homology"/>
<dbReference type="InterPro" id="IPR003400">
    <property type="entry name" value="ExbD"/>
</dbReference>